<evidence type="ECO:0000313" key="2">
    <source>
        <dbReference type="EMBL" id="ERJ94792.1"/>
    </source>
</evidence>
<comment type="caution">
    <text evidence="2">The sequence shown here is derived from an EMBL/GenBank/DDBJ whole genome shotgun (WGS) entry which is preliminary data.</text>
</comment>
<dbReference type="Proteomes" id="UP000016662">
    <property type="component" value="Unassembled WGS sequence"/>
</dbReference>
<dbReference type="EMBL" id="AWVF01000235">
    <property type="protein sequence ID" value="ERJ94792.1"/>
    <property type="molecule type" value="Genomic_DNA"/>
</dbReference>
<dbReference type="InterPro" id="IPR002912">
    <property type="entry name" value="ACT_dom"/>
</dbReference>
<gene>
    <name evidence="2" type="ORF">RUMCAL_01876</name>
</gene>
<proteinExistence type="predicted"/>
<dbReference type="RefSeq" id="WP_021683373.1">
    <property type="nucleotide sequence ID" value="NZ_KI260480.1"/>
</dbReference>
<dbReference type="STRING" id="411473.RUMCAL_01876"/>
<dbReference type="AlphaFoldDB" id="U2KR76"/>
<organism evidence="2 3">
    <name type="scientific">Ruminococcus callidus ATCC 27760</name>
    <dbReference type="NCBI Taxonomy" id="411473"/>
    <lineage>
        <taxon>Bacteria</taxon>
        <taxon>Bacillati</taxon>
        <taxon>Bacillota</taxon>
        <taxon>Clostridia</taxon>
        <taxon>Eubacteriales</taxon>
        <taxon>Oscillospiraceae</taxon>
        <taxon>Ruminococcus</taxon>
    </lineage>
</organism>
<dbReference type="Gene3D" id="3.30.70.260">
    <property type="match status" value="1"/>
</dbReference>
<reference evidence="2 3" key="1">
    <citation type="submission" date="2013-07" db="EMBL/GenBank/DDBJ databases">
        <authorList>
            <person name="Weinstock G."/>
            <person name="Sodergren E."/>
            <person name="Wylie T."/>
            <person name="Fulton L."/>
            <person name="Fulton R."/>
            <person name="Fronick C."/>
            <person name="O'Laughlin M."/>
            <person name="Godfrey J."/>
            <person name="Miner T."/>
            <person name="Herter B."/>
            <person name="Appelbaum E."/>
            <person name="Cordes M."/>
            <person name="Lek S."/>
            <person name="Wollam A."/>
            <person name="Pepin K.H."/>
            <person name="Palsikar V.B."/>
            <person name="Mitreva M."/>
            <person name="Wilson R.K."/>
        </authorList>
    </citation>
    <scope>NUCLEOTIDE SEQUENCE [LARGE SCALE GENOMIC DNA]</scope>
    <source>
        <strain evidence="2 3">ATCC 27760</strain>
    </source>
</reference>
<keyword evidence="3" id="KW-1185">Reference proteome</keyword>
<dbReference type="HOGENOM" id="CLU_166866_0_0_9"/>
<protein>
    <submittedName>
        <fullName evidence="2">ACT domain protein</fullName>
    </submittedName>
</protein>
<name>U2KR76_9FIRM</name>
<accession>U2KR76</accession>
<evidence type="ECO:0000259" key="1">
    <source>
        <dbReference type="PROSITE" id="PS51671"/>
    </source>
</evidence>
<evidence type="ECO:0000313" key="3">
    <source>
        <dbReference type="Proteomes" id="UP000016662"/>
    </source>
</evidence>
<dbReference type="InterPro" id="IPR045865">
    <property type="entry name" value="ACT-like_dom_sf"/>
</dbReference>
<dbReference type="SUPFAM" id="SSF55021">
    <property type="entry name" value="ACT-like"/>
    <property type="match status" value="1"/>
</dbReference>
<dbReference type="PATRIC" id="fig|411473.3.peg.1538"/>
<dbReference type="Pfam" id="PF01842">
    <property type="entry name" value="ACT"/>
    <property type="match status" value="1"/>
</dbReference>
<feature type="domain" description="ACT" evidence="1">
    <location>
        <begin position="43"/>
        <end position="118"/>
    </location>
</feature>
<sequence>MKIEVVGEHGSQLEVIGSSVGGGRIRICEIDGIRTDFSGEYNTIIVHNTDTPGHVAQVTTVLAQKNVNIAAMQLYRNTKGGYAVMILECDDRIPPDMVRWLSGLDGILKITSYNAEENV</sequence>
<dbReference type="CDD" id="cd04903">
    <property type="entry name" value="ACT_LSD"/>
    <property type="match status" value="1"/>
</dbReference>
<dbReference type="eggNOG" id="COG1760">
    <property type="taxonomic scope" value="Bacteria"/>
</dbReference>
<dbReference type="PROSITE" id="PS51671">
    <property type="entry name" value="ACT"/>
    <property type="match status" value="1"/>
</dbReference>
<dbReference type="FunFam" id="3.30.70.260:FF:000008">
    <property type="entry name" value="D-3-phosphoglycerate dehydrogenase, chloroplastic"/>
    <property type="match status" value="1"/>
</dbReference>